<feature type="compositionally biased region" description="Polar residues" evidence="1">
    <location>
        <begin position="51"/>
        <end position="70"/>
    </location>
</feature>
<name>A0AAW1JY14_POPJA</name>
<dbReference type="AlphaFoldDB" id="A0AAW1JY14"/>
<sequence length="293" mass="31996">YSGELREIGVQIDEVANFIWENFMKPTYQNFIEKGMQEMAVRAAEAAISNPNTTTSVPNEVSLNSPTHCRSANRRRPNINHPEISAAIPNTSRDVPAHPANTSRALSGRKPPNGTEWTGGAVGDTPAGRREQQNILRELPGPSGLELKALLGGTEWTGGAVGDTPAGRREQQNILRELPGPSGLAREWTGGAVGDTPAGRREQQNILRELPGPSGLARQGIDEDKLSSAWLLIIDDRILKHIEKCTEQEPRRCQEVDDWSVSLQELKAFIAILYARGATGAKGLELESLWSKK</sequence>
<dbReference type="EMBL" id="JASPKY010000311">
    <property type="protein sequence ID" value="KAK9709358.1"/>
    <property type="molecule type" value="Genomic_DNA"/>
</dbReference>
<evidence type="ECO:0000313" key="3">
    <source>
        <dbReference type="Proteomes" id="UP001458880"/>
    </source>
</evidence>
<gene>
    <name evidence="2" type="ORF">QE152_g26687</name>
</gene>
<feature type="region of interest" description="Disordered" evidence="1">
    <location>
        <begin position="51"/>
        <end position="127"/>
    </location>
</feature>
<evidence type="ECO:0000313" key="2">
    <source>
        <dbReference type="EMBL" id="KAK9709358.1"/>
    </source>
</evidence>
<accession>A0AAW1JY14</accession>
<comment type="caution">
    <text evidence="2">The sequence shown here is derived from an EMBL/GenBank/DDBJ whole genome shotgun (WGS) entry which is preliminary data.</text>
</comment>
<feature type="non-terminal residue" evidence="2">
    <location>
        <position position="1"/>
    </location>
</feature>
<evidence type="ECO:0000256" key="1">
    <source>
        <dbReference type="SAM" id="MobiDB-lite"/>
    </source>
</evidence>
<protein>
    <submittedName>
        <fullName evidence="2">Uncharacterized protein</fullName>
    </submittedName>
</protein>
<dbReference type="Proteomes" id="UP001458880">
    <property type="component" value="Unassembled WGS sequence"/>
</dbReference>
<organism evidence="2 3">
    <name type="scientific">Popillia japonica</name>
    <name type="common">Japanese beetle</name>
    <dbReference type="NCBI Taxonomy" id="7064"/>
    <lineage>
        <taxon>Eukaryota</taxon>
        <taxon>Metazoa</taxon>
        <taxon>Ecdysozoa</taxon>
        <taxon>Arthropoda</taxon>
        <taxon>Hexapoda</taxon>
        <taxon>Insecta</taxon>
        <taxon>Pterygota</taxon>
        <taxon>Neoptera</taxon>
        <taxon>Endopterygota</taxon>
        <taxon>Coleoptera</taxon>
        <taxon>Polyphaga</taxon>
        <taxon>Scarabaeiformia</taxon>
        <taxon>Scarabaeidae</taxon>
        <taxon>Rutelinae</taxon>
        <taxon>Popillia</taxon>
    </lineage>
</organism>
<reference evidence="2 3" key="1">
    <citation type="journal article" date="2024" name="BMC Genomics">
        <title>De novo assembly and annotation of Popillia japonica's genome with initial clues to its potential as an invasive pest.</title>
        <authorList>
            <person name="Cucini C."/>
            <person name="Boschi S."/>
            <person name="Funari R."/>
            <person name="Cardaioli E."/>
            <person name="Iannotti N."/>
            <person name="Marturano G."/>
            <person name="Paoli F."/>
            <person name="Bruttini M."/>
            <person name="Carapelli A."/>
            <person name="Frati F."/>
            <person name="Nardi F."/>
        </authorList>
    </citation>
    <scope>NUCLEOTIDE SEQUENCE [LARGE SCALE GENOMIC DNA]</scope>
    <source>
        <strain evidence="2">DMR45628</strain>
    </source>
</reference>
<keyword evidence="3" id="KW-1185">Reference proteome</keyword>
<proteinExistence type="predicted"/>
<feature type="region of interest" description="Disordered" evidence="1">
    <location>
        <begin position="177"/>
        <end position="200"/>
    </location>
</feature>